<gene>
    <name evidence="2" type="ORF">SAMN05920897_10697</name>
</gene>
<evidence type="ECO:0000313" key="3">
    <source>
        <dbReference type="Proteomes" id="UP000186400"/>
    </source>
</evidence>
<accession>A0A1N6RFT1</accession>
<dbReference type="STRING" id="159291.SAMN05920897_10697"/>
<proteinExistence type="predicted"/>
<dbReference type="Proteomes" id="UP000186400">
    <property type="component" value="Unassembled WGS sequence"/>
</dbReference>
<feature type="transmembrane region" description="Helical" evidence="1">
    <location>
        <begin position="134"/>
        <end position="156"/>
    </location>
</feature>
<evidence type="ECO:0000313" key="2">
    <source>
        <dbReference type="EMBL" id="SIQ27748.1"/>
    </source>
</evidence>
<evidence type="ECO:0000256" key="1">
    <source>
        <dbReference type="SAM" id="Phobius"/>
    </source>
</evidence>
<feature type="transmembrane region" description="Helical" evidence="1">
    <location>
        <begin position="203"/>
        <end position="225"/>
    </location>
</feature>
<keyword evidence="1" id="KW-0472">Membrane</keyword>
<dbReference type="OrthoDB" id="2388713at2"/>
<dbReference type="AlphaFoldDB" id="A0A1N6RFT1"/>
<keyword evidence="1" id="KW-0812">Transmembrane</keyword>
<organism evidence="2 3">
    <name type="scientific">Alkalispirochaeta americana</name>
    <dbReference type="NCBI Taxonomy" id="159291"/>
    <lineage>
        <taxon>Bacteria</taxon>
        <taxon>Pseudomonadati</taxon>
        <taxon>Spirochaetota</taxon>
        <taxon>Spirochaetia</taxon>
        <taxon>Spirochaetales</taxon>
        <taxon>Spirochaetaceae</taxon>
        <taxon>Alkalispirochaeta</taxon>
    </lineage>
</organism>
<feature type="transmembrane region" description="Helical" evidence="1">
    <location>
        <begin position="163"/>
        <end position="183"/>
    </location>
</feature>
<reference evidence="3" key="1">
    <citation type="submission" date="2017-01" db="EMBL/GenBank/DDBJ databases">
        <authorList>
            <person name="Varghese N."/>
            <person name="Submissions S."/>
        </authorList>
    </citation>
    <scope>NUCLEOTIDE SEQUENCE [LARGE SCALE GENOMIC DNA]</scope>
    <source>
        <strain evidence="3">ASpG1</strain>
    </source>
</reference>
<feature type="transmembrane region" description="Helical" evidence="1">
    <location>
        <begin position="101"/>
        <end position="122"/>
    </location>
</feature>
<protein>
    <recommendedName>
        <fullName evidence="4">ABC-2 type transport system permease protein</fullName>
    </recommendedName>
</protein>
<keyword evidence="1" id="KW-1133">Transmembrane helix</keyword>
<dbReference type="RefSeq" id="WP_076488381.1">
    <property type="nucleotide sequence ID" value="NZ_FTMS01000006.1"/>
</dbReference>
<feature type="transmembrane region" description="Helical" evidence="1">
    <location>
        <begin position="66"/>
        <end position="89"/>
    </location>
</feature>
<sequence length="237" mass="25240">MWKIAESVPFKVAQDLFRMHLLWTLIYFGVLLAIHLVLPPVIRVAGGETGLDQISFFTTVTTSASVYLLVVGIVTFSSMTGFFVALGVTRRDYFLGAAAEALFLSGLLMVAGLVVSMVPGIARYGSIAGMVRVLPAQLLLCFVYYCLGWLVSAGFYRSGILPGLASLVVALVIAGVTDLLWAGGSQVTLPFLAPLAALDTSPLAMFPLALFGARVGLAMVVLVILRAITRTLPVKVE</sequence>
<evidence type="ECO:0008006" key="4">
    <source>
        <dbReference type="Google" id="ProtNLM"/>
    </source>
</evidence>
<dbReference type="EMBL" id="FTMS01000006">
    <property type="protein sequence ID" value="SIQ27748.1"/>
    <property type="molecule type" value="Genomic_DNA"/>
</dbReference>
<keyword evidence="3" id="KW-1185">Reference proteome</keyword>
<feature type="transmembrane region" description="Helical" evidence="1">
    <location>
        <begin position="21"/>
        <end position="46"/>
    </location>
</feature>
<name>A0A1N6RFT1_9SPIO</name>